<dbReference type="RefSeq" id="WP_126615350.1">
    <property type="nucleotide sequence ID" value="NZ_CP034562.1"/>
</dbReference>
<dbReference type="KEGG" id="fll:EI427_13110"/>
<name>A0A3Q9FRL4_9BACT</name>
<gene>
    <name evidence="1" type="ORF">EI427_13110</name>
</gene>
<proteinExistence type="predicted"/>
<evidence type="ECO:0000313" key="1">
    <source>
        <dbReference type="EMBL" id="AZQ63144.1"/>
    </source>
</evidence>
<sequence>MTKLFSRKLAFIFFVISFSCGLIEDSSDTPDIGLDPIAFPSSIHFEYNLYTPQSGDIKNMLLYFTESGNFSVISQTFQNDSIVQAFFSYNDANRISSIELTSLDLQVVLKTYTFNYDKPEANSYTISTNGTIVLRVINQQSSDQLYSVINYATSKTHIYTYENGNITTEKIFNSLVVIDGQKPDQEVSFVYNPNSYSIFVSSSIRTEMLLAQQFKDIHFTPYFATSPNAANLLTQVTNATENTRIEYRTIYNDDLFPTSISMISSQSDMPTKQIIHTISYAEPTPF</sequence>
<evidence type="ECO:0008006" key="3">
    <source>
        <dbReference type="Google" id="ProtNLM"/>
    </source>
</evidence>
<organism evidence="1 2">
    <name type="scientific">Flammeovirga pectinis</name>
    <dbReference type="NCBI Taxonomy" id="2494373"/>
    <lineage>
        <taxon>Bacteria</taxon>
        <taxon>Pseudomonadati</taxon>
        <taxon>Bacteroidota</taxon>
        <taxon>Cytophagia</taxon>
        <taxon>Cytophagales</taxon>
        <taxon>Flammeovirgaceae</taxon>
        <taxon>Flammeovirga</taxon>
    </lineage>
</organism>
<dbReference type="Proteomes" id="UP000267268">
    <property type="component" value="Chromosome 1"/>
</dbReference>
<dbReference type="PROSITE" id="PS51257">
    <property type="entry name" value="PROKAR_LIPOPROTEIN"/>
    <property type="match status" value="1"/>
</dbReference>
<protein>
    <recommendedName>
        <fullName evidence="3">DUF4595 domain-containing protein</fullName>
    </recommendedName>
</protein>
<evidence type="ECO:0000313" key="2">
    <source>
        <dbReference type="Proteomes" id="UP000267268"/>
    </source>
</evidence>
<dbReference type="EMBL" id="CP034562">
    <property type="protein sequence ID" value="AZQ63144.1"/>
    <property type="molecule type" value="Genomic_DNA"/>
</dbReference>
<dbReference type="OrthoDB" id="976342at2"/>
<dbReference type="AlphaFoldDB" id="A0A3Q9FRL4"/>
<reference evidence="1 2" key="1">
    <citation type="submission" date="2018-12" db="EMBL/GenBank/DDBJ databases">
        <title>Flammeovirga pectinis sp. nov., isolated from the gut of the Korean scallop, Patinopecten yessoensis.</title>
        <authorList>
            <person name="Bae J.-W."/>
            <person name="Jeong Y.-S."/>
            <person name="Kang W."/>
        </authorList>
    </citation>
    <scope>NUCLEOTIDE SEQUENCE [LARGE SCALE GENOMIC DNA]</scope>
    <source>
        <strain evidence="1 2">L12M1</strain>
    </source>
</reference>
<keyword evidence="2" id="KW-1185">Reference proteome</keyword>
<accession>A0A3Q9FRL4</accession>